<dbReference type="SUPFAM" id="SSF109854">
    <property type="entry name" value="DinB/YfiT-like putative metalloenzymes"/>
    <property type="match status" value="1"/>
</dbReference>
<dbReference type="NCBIfam" id="NF009807">
    <property type="entry name" value="PRK13291.1"/>
    <property type="match status" value="1"/>
</dbReference>
<organism evidence="2 3">
    <name type="scientific">Chryseosolibacter histidini</name>
    <dbReference type="NCBI Taxonomy" id="2782349"/>
    <lineage>
        <taxon>Bacteria</taxon>
        <taxon>Pseudomonadati</taxon>
        <taxon>Bacteroidota</taxon>
        <taxon>Cytophagia</taxon>
        <taxon>Cytophagales</taxon>
        <taxon>Chryseotaleaceae</taxon>
        <taxon>Chryseosolibacter</taxon>
    </lineage>
</organism>
<dbReference type="AlphaFoldDB" id="A0AAP2DJL8"/>
<keyword evidence="2" id="KW-0378">Hydrolase</keyword>
<name>A0AAP2DJL8_9BACT</name>
<gene>
    <name evidence="2" type="ORF">KK083_11400</name>
</gene>
<accession>A0AAP2DJL8</accession>
<dbReference type="InterPro" id="IPR024775">
    <property type="entry name" value="DinB-like"/>
</dbReference>
<dbReference type="RefSeq" id="WP_254163355.1">
    <property type="nucleotide sequence ID" value="NZ_JAHESF010000009.1"/>
</dbReference>
<evidence type="ECO:0000313" key="3">
    <source>
        <dbReference type="Proteomes" id="UP001319200"/>
    </source>
</evidence>
<dbReference type="Gene3D" id="1.20.120.450">
    <property type="entry name" value="dinb family like domain"/>
    <property type="match status" value="1"/>
</dbReference>
<dbReference type="Proteomes" id="UP001319200">
    <property type="component" value="Unassembled WGS sequence"/>
</dbReference>
<feature type="domain" description="DinB-like" evidence="1">
    <location>
        <begin position="33"/>
        <end position="168"/>
    </location>
</feature>
<dbReference type="EMBL" id="JAHESF010000009">
    <property type="protein sequence ID" value="MBT1697485.1"/>
    <property type="molecule type" value="Genomic_DNA"/>
</dbReference>
<keyword evidence="3" id="KW-1185">Reference proteome</keyword>
<evidence type="ECO:0000313" key="2">
    <source>
        <dbReference type="EMBL" id="MBT1697485.1"/>
    </source>
</evidence>
<dbReference type="InterPro" id="IPR034660">
    <property type="entry name" value="DinB/YfiT-like"/>
</dbReference>
<dbReference type="GO" id="GO:0016787">
    <property type="term" value="F:hydrolase activity"/>
    <property type="evidence" value="ECO:0007669"/>
    <property type="project" value="UniProtKB-KW"/>
</dbReference>
<evidence type="ECO:0000259" key="1">
    <source>
        <dbReference type="Pfam" id="PF12867"/>
    </source>
</evidence>
<protein>
    <submittedName>
        <fullName evidence="2">Metal-dependent hydrolase</fullName>
    </submittedName>
</protein>
<reference evidence="2 3" key="1">
    <citation type="submission" date="2021-05" db="EMBL/GenBank/DDBJ databases">
        <title>A Polyphasic approach of four new species of the genus Ohtaekwangia: Ohtaekwangia histidinii sp. nov., Ohtaekwangia cretensis sp. nov., Ohtaekwangia indiensis sp. nov., Ohtaekwangia reichenbachii sp. nov. from diverse environment.</title>
        <authorList>
            <person name="Octaviana S."/>
        </authorList>
    </citation>
    <scope>NUCLEOTIDE SEQUENCE [LARGE SCALE GENOMIC DNA]</scope>
    <source>
        <strain evidence="2 3">PWU4</strain>
    </source>
</reference>
<proteinExistence type="predicted"/>
<comment type="caution">
    <text evidence="2">The sequence shown here is derived from an EMBL/GenBank/DDBJ whole genome shotgun (WGS) entry which is preliminary data.</text>
</comment>
<sequence>MSNSDERLRYPIGKFTAQESYTPQELQQCIDRIEALPAKIEALIKNFSAVQLDTPYREGGWTARQVLHHIPDSHMNAYIRIKWTLTEDTPTIKAYDEKLWAETPETKLDPVISVNFLKALHVKWVAMLRLIKPEDLMREFFHPESKKHVRLDRLIALYAWHGEHHLGHLEIVAKK</sequence>
<dbReference type="Pfam" id="PF12867">
    <property type="entry name" value="DinB_2"/>
    <property type="match status" value="1"/>
</dbReference>